<evidence type="ECO:0000313" key="1">
    <source>
        <dbReference type="EMBL" id="KAJ3526013.1"/>
    </source>
</evidence>
<organism evidence="1 2">
    <name type="scientific">Phlebia brevispora</name>
    <dbReference type="NCBI Taxonomy" id="194682"/>
    <lineage>
        <taxon>Eukaryota</taxon>
        <taxon>Fungi</taxon>
        <taxon>Dikarya</taxon>
        <taxon>Basidiomycota</taxon>
        <taxon>Agaricomycotina</taxon>
        <taxon>Agaricomycetes</taxon>
        <taxon>Polyporales</taxon>
        <taxon>Meruliaceae</taxon>
        <taxon>Phlebia</taxon>
    </lineage>
</organism>
<gene>
    <name evidence="1" type="ORF">NM688_g8315</name>
</gene>
<comment type="caution">
    <text evidence="1">The sequence shown here is derived from an EMBL/GenBank/DDBJ whole genome shotgun (WGS) entry which is preliminary data.</text>
</comment>
<accession>A0ACC1RTV6</accession>
<reference evidence="1" key="1">
    <citation type="submission" date="2022-07" db="EMBL/GenBank/DDBJ databases">
        <title>Genome Sequence of Phlebia brevispora.</title>
        <authorList>
            <person name="Buettner E."/>
        </authorList>
    </citation>
    <scope>NUCLEOTIDE SEQUENCE</scope>
    <source>
        <strain evidence="1">MPL23</strain>
    </source>
</reference>
<name>A0ACC1RTV6_9APHY</name>
<evidence type="ECO:0000313" key="2">
    <source>
        <dbReference type="Proteomes" id="UP001148662"/>
    </source>
</evidence>
<proteinExistence type="predicted"/>
<dbReference type="Proteomes" id="UP001148662">
    <property type="component" value="Unassembled WGS sequence"/>
</dbReference>
<keyword evidence="2" id="KW-1185">Reference proteome</keyword>
<sequence length="150" mass="16245">MGATFSKAADEVAEVFVILASLLFLGAVYSVDFTLEVIYGIATILARIPLFAAWFALLSPVALYLVVRILCTIIGNICKMACKTKNKPNDSDKGSVASKISSVQEKVAETRTKTGWGGLFKKFWKSKPSTTPQEQVNEKESCVETTSGKA</sequence>
<protein>
    <submittedName>
        <fullName evidence="1">Uncharacterized protein</fullName>
    </submittedName>
</protein>
<dbReference type="EMBL" id="JANHOG010002199">
    <property type="protein sequence ID" value="KAJ3526013.1"/>
    <property type="molecule type" value="Genomic_DNA"/>
</dbReference>